<dbReference type="InterPro" id="IPR015013">
    <property type="entry name" value="Transforming_GF_b_rcpt_2_ecto"/>
</dbReference>
<evidence type="ECO:0000256" key="7">
    <source>
        <dbReference type="ARBA" id="ARBA00017567"/>
    </source>
</evidence>
<keyword evidence="29" id="KW-1185">Reference proteome</keyword>
<dbReference type="PROSITE" id="PS00108">
    <property type="entry name" value="PROTEIN_KINASE_ST"/>
    <property type="match status" value="1"/>
</dbReference>
<dbReference type="GO" id="GO:0016706">
    <property type="term" value="F:2-oxoglutarate-dependent dioxygenase activity"/>
    <property type="evidence" value="ECO:0007669"/>
    <property type="project" value="InterPro"/>
</dbReference>
<evidence type="ECO:0000313" key="29">
    <source>
        <dbReference type="Proteomes" id="UP001274896"/>
    </source>
</evidence>
<dbReference type="InterPro" id="IPR000719">
    <property type="entry name" value="Prot_kinase_dom"/>
</dbReference>
<evidence type="ECO:0000256" key="23">
    <source>
        <dbReference type="PROSITE-ProRule" id="PRU10141"/>
    </source>
</evidence>
<gene>
    <name evidence="28" type="ORF">QTP70_027727</name>
</gene>
<keyword evidence="20" id="KW-0675">Receptor</keyword>
<dbReference type="SUPFAM" id="SSF56112">
    <property type="entry name" value="Protein kinase-like (PK-like)"/>
    <property type="match status" value="1"/>
</dbReference>
<keyword evidence="16 23" id="KW-0067">ATP-binding</keyword>
<dbReference type="GO" id="GO:0005524">
    <property type="term" value="F:ATP binding"/>
    <property type="evidence" value="ECO:0007669"/>
    <property type="project" value="UniProtKB-UniRule"/>
</dbReference>
<dbReference type="Gene3D" id="1.10.510.10">
    <property type="entry name" value="Transferase(Phosphotransferase) domain 1"/>
    <property type="match status" value="1"/>
</dbReference>
<dbReference type="InterPro" id="IPR036691">
    <property type="entry name" value="Endo/exonu/phosph_ase_sf"/>
</dbReference>
<evidence type="ECO:0000256" key="3">
    <source>
        <dbReference type="ARBA" id="ARBA00004285"/>
    </source>
</evidence>
<evidence type="ECO:0000256" key="11">
    <source>
        <dbReference type="ARBA" id="ARBA00022692"/>
    </source>
</evidence>
<evidence type="ECO:0000256" key="16">
    <source>
        <dbReference type="ARBA" id="ARBA00022840"/>
    </source>
</evidence>
<keyword evidence="10" id="KW-0808">Transferase</keyword>
<dbReference type="EC" id="2.7.11.30" evidence="6"/>
<sequence>MELWNNLFRGVLMERLGQPVLRCAVLLVCTSLFTGLHASPISQTPFNLHNLCKFCDVRQSECNGTEGHCMTFCNITSICEHSDEVCVSAWRRDGENITVETVCHNPSVPFYGVMLKDFNSKECVMKQHEKLGPDVYICSCSQEEECNEKLIFSIETPVKTPMMSIVLVILVPVAVLVIALFSLIYCCCVHSLRSSKMKHDFSDTRSILTLRHERSDSVSNWLNHNTEPLPLHLDEMVGKGRFAEVHRARLGQKTSENGVFQMVAVKIFPLEEFLSWKTEREIFLDPELCHENIVHFLAAEKHMVERQLWLITAYHSQGNLRDFLSGHQLEWQELCKMGGDVVRGMAHLHSDRNTVGGVKSAIAHRDLKSDNVLVKDDRSCCICDFGLSIKLDSNMSTEELANRGQVGTARYMAPEVLESRLNLENIESFKQADVYSMALVLWELTSRCSAKGDVREYEPPFGKLHQPCIESMKDMVIRDRERPEIPLSWRTHPGVNLVCEIIEECWDQDPEARLSSLCVSERFNLFSDPSFLHTDSIDEGKPGSLPETGAELLQAPYTCFKTTTSVPLPKKSLPTCLNDYRPGALTPIIMKCFERVVLVHIQSSILDTLDPLQYTYWPNSLLGTSSTITTNIGTPQGCVLSPTLYTLFTHDCVVSHKDNIILKFADDSAVIGWITMWYGSTTMRDRKHVQKVVKTAEKIIRTPLPSLQTIYHHRVSILKDPTHPQHGLFTLLPSGRRSASGGSEPTFVKLRQCGFRTVLPSIHLENLRSLPNKMDELLLLSRTNKDFSNSAALCFTESWLNDAIPDSALNLPGFQLFRADRVAESAGKSRGGGTCFYINERWCTDVTVLKKMCCPDLEAFFITCTPFYSPWEFSSFILVSVYIPPQAHVSSALQHLDQITHTEQQHPDSVIIILGVFNKANLSHELPKFKQHISCPTRDKNILDHCYTTIKDAYRSVPRAALGISDHCLVHLLPTYRPKLKSAKPVVRTVKRWTSETEQDLQACFECTDWSIFEAGATDLDALTETVTSYISFCEDMCIPTRTYLTFNNDKPWFTSKLRHLRQAKEDAFRNGDRVLYNQARNTLNKEIRMAKRSYAKKLENQFSANDPASVWKGLKDITNYKTPSPSTEANQQLAEDLNEFYCRFETASLAPHAPSEHLSIQPLTPPATPLSPPPALRISEDDVRQIFLKQKKRKAPGPDGVTPVCLRTCTDQLAFIFSQIFNRSLELCEVPACFKRSTIIPIPKKPKMTGLNDYRPVALTSVVMKSFERLVLAYLKNITGPLLDPLQFAYRANRSVDDAVNMGLHFILQHLYKSGTYVRLLFVDFSLAFNTIIPTLLQTKLTQLSVPSSICQWITSFLTDRHQLVKLGKFKSNSRTTSTGAPQGCVLSPLLFSLYTTDCTSTDPSIKLLKFADDTTVIGLIQDGDESAYRQEIEQLAAWCSRNNLELNTLKTVDMIVDFRRNTPALPPLTIMNSTVPTVASFRFLGTTISQDLKWDTHIDATIKKAQQRLYFLRQLRKFNLPQELLTQFYSAVIESVLCTSITVWFGSATKSDMRRLQRTVRTAERIIGAPLPTLQELYTSRVRKRALKTTLDPSHPGHLLFDLLPSGRRYRAATTRTGTRT</sequence>
<evidence type="ECO:0000256" key="13">
    <source>
        <dbReference type="ARBA" id="ARBA00022729"/>
    </source>
</evidence>
<dbReference type="PANTHER" id="PTHR47510:SF3">
    <property type="entry name" value="ENDO_EXONUCLEASE_PHOSPHATASE DOMAIN-CONTAINING PROTEIN"/>
    <property type="match status" value="1"/>
</dbReference>
<dbReference type="SUPFAM" id="SSF56672">
    <property type="entry name" value="DNA/RNA polymerases"/>
    <property type="match status" value="1"/>
</dbReference>
<dbReference type="InterPro" id="IPR011009">
    <property type="entry name" value="Kinase-like_dom_sf"/>
</dbReference>
<dbReference type="CDD" id="cd23538">
    <property type="entry name" value="TFP_LU_ECD_TGFR2"/>
    <property type="match status" value="1"/>
</dbReference>
<feature type="domain" description="Protein kinase" evidence="26">
    <location>
        <begin position="231"/>
        <end position="531"/>
    </location>
</feature>
<dbReference type="SUPFAM" id="SSF56219">
    <property type="entry name" value="DNase I-like"/>
    <property type="match status" value="1"/>
</dbReference>
<keyword evidence="13" id="KW-0732">Signal</keyword>
<evidence type="ECO:0000259" key="26">
    <source>
        <dbReference type="PROSITE" id="PS50011"/>
    </source>
</evidence>
<evidence type="ECO:0000256" key="20">
    <source>
        <dbReference type="ARBA" id="ARBA00023170"/>
    </source>
</evidence>
<dbReference type="EMBL" id="JAUCMX010000013">
    <property type="protein sequence ID" value="KAK3526463.1"/>
    <property type="molecule type" value="Genomic_DNA"/>
</dbReference>
<evidence type="ECO:0000256" key="9">
    <source>
        <dbReference type="ARBA" id="ARBA00022604"/>
    </source>
</evidence>
<keyword evidence="14 23" id="KW-0547">Nucleotide-binding</keyword>
<evidence type="ECO:0000256" key="24">
    <source>
        <dbReference type="SAM" id="MobiDB-lite"/>
    </source>
</evidence>
<dbReference type="PROSITE" id="PS00107">
    <property type="entry name" value="PROTEIN_KINASE_ATP"/>
    <property type="match status" value="1"/>
</dbReference>
<evidence type="ECO:0000313" key="28">
    <source>
        <dbReference type="EMBL" id="KAK3526463.1"/>
    </source>
</evidence>
<feature type="binding site" evidence="23">
    <location>
        <position position="266"/>
    </location>
    <ligand>
        <name>ATP</name>
        <dbReference type="ChEBI" id="CHEBI:30616"/>
    </ligand>
</feature>
<dbReference type="Gene3D" id="3.60.10.10">
    <property type="entry name" value="Endonuclease/exonuclease/phosphatase"/>
    <property type="match status" value="1"/>
</dbReference>
<comment type="caution">
    <text evidence="28">The sequence shown here is derived from an EMBL/GenBank/DDBJ whole genome shotgun (WGS) entry which is preliminary data.</text>
</comment>
<evidence type="ECO:0000256" key="22">
    <source>
        <dbReference type="ARBA" id="ARBA00033122"/>
    </source>
</evidence>
<organism evidence="28 29">
    <name type="scientific">Hemibagrus guttatus</name>
    <dbReference type="NCBI Taxonomy" id="175788"/>
    <lineage>
        <taxon>Eukaryota</taxon>
        <taxon>Metazoa</taxon>
        <taxon>Chordata</taxon>
        <taxon>Craniata</taxon>
        <taxon>Vertebrata</taxon>
        <taxon>Euteleostomi</taxon>
        <taxon>Actinopterygii</taxon>
        <taxon>Neopterygii</taxon>
        <taxon>Teleostei</taxon>
        <taxon>Ostariophysi</taxon>
        <taxon>Siluriformes</taxon>
        <taxon>Bagridae</taxon>
        <taxon>Hemibagrus</taxon>
    </lineage>
</organism>
<name>A0AAE0QNM2_9TELE</name>
<keyword evidence="12" id="KW-0479">Metal-binding</keyword>
<keyword evidence="9" id="KW-0341">Growth regulation</keyword>
<dbReference type="Pfam" id="PF00078">
    <property type="entry name" value="RVT_1"/>
    <property type="match status" value="1"/>
</dbReference>
<evidence type="ECO:0000256" key="19">
    <source>
        <dbReference type="ARBA" id="ARBA00023136"/>
    </source>
</evidence>
<dbReference type="Proteomes" id="UP001274896">
    <property type="component" value="Unassembled WGS sequence"/>
</dbReference>
<keyword evidence="18 25" id="KW-1133">Transmembrane helix</keyword>
<keyword evidence="8" id="KW-0723">Serine/threonine-protein kinase</keyword>
<evidence type="ECO:0000256" key="2">
    <source>
        <dbReference type="ARBA" id="ARBA00001946"/>
    </source>
</evidence>
<reference evidence="28" key="1">
    <citation type="submission" date="2023-06" db="EMBL/GenBank/DDBJ databases">
        <title>Male Hemibagrus guttatus genome.</title>
        <authorList>
            <person name="Bian C."/>
        </authorList>
    </citation>
    <scope>NUCLEOTIDE SEQUENCE</scope>
    <source>
        <strain evidence="28">Male_cb2023</strain>
        <tissue evidence="28">Muscle</tissue>
    </source>
</reference>
<dbReference type="SMART" id="SM00220">
    <property type="entry name" value="S_TKc"/>
    <property type="match status" value="1"/>
</dbReference>
<feature type="transmembrane region" description="Helical" evidence="25">
    <location>
        <begin position="162"/>
        <end position="188"/>
    </location>
</feature>
<dbReference type="PROSITE" id="PS50011">
    <property type="entry name" value="PROTEIN_KINASE_DOM"/>
    <property type="match status" value="1"/>
</dbReference>
<evidence type="ECO:0000256" key="18">
    <source>
        <dbReference type="ARBA" id="ARBA00022989"/>
    </source>
</evidence>
<keyword evidence="19 25" id="KW-0472">Membrane</keyword>
<dbReference type="CDD" id="cd01650">
    <property type="entry name" value="RT_nLTR_like"/>
    <property type="match status" value="1"/>
</dbReference>
<dbReference type="GO" id="GO:0005026">
    <property type="term" value="F:transforming growth factor beta receptor activity, type II"/>
    <property type="evidence" value="ECO:0007669"/>
    <property type="project" value="InterPro"/>
</dbReference>
<evidence type="ECO:0000256" key="5">
    <source>
        <dbReference type="ARBA" id="ARBA00009605"/>
    </source>
</evidence>
<comment type="cofactor">
    <cofactor evidence="1">
        <name>Mn(2+)</name>
        <dbReference type="ChEBI" id="CHEBI:29035"/>
    </cofactor>
</comment>
<evidence type="ECO:0000256" key="12">
    <source>
        <dbReference type="ARBA" id="ARBA00022723"/>
    </source>
</evidence>
<keyword evidence="11 25" id="KW-0812">Transmembrane</keyword>
<dbReference type="InterPro" id="IPR015095">
    <property type="entry name" value="AlkB_hom8_N"/>
</dbReference>
<evidence type="ECO:0000256" key="6">
    <source>
        <dbReference type="ARBA" id="ARBA00012401"/>
    </source>
</evidence>
<feature type="compositionally biased region" description="Pro residues" evidence="24">
    <location>
        <begin position="1164"/>
        <end position="1176"/>
    </location>
</feature>
<evidence type="ECO:0000256" key="15">
    <source>
        <dbReference type="ARBA" id="ARBA00022777"/>
    </source>
</evidence>
<evidence type="ECO:0000256" key="14">
    <source>
        <dbReference type="ARBA" id="ARBA00022741"/>
    </source>
</evidence>
<evidence type="ECO:0000256" key="17">
    <source>
        <dbReference type="ARBA" id="ARBA00022842"/>
    </source>
</evidence>
<dbReference type="InterPro" id="IPR017441">
    <property type="entry name" value="Protein_kinase_ATP_BS"/>
</dbReference>
<dbReference type="Pfam" id="PF09004">
    <property type="entry name" value="ALKBH8_N"/>
    <property type="match status" value="1"/>
</dbReference>
<dbReference type="GO" id="GO:0008168">
    <property type="term" value="F:methyltransferase activity"/>
    <property type="evidence" value="ECO:0007669"/>
    <property type="project" value="InterPro"/>
</dbReference>
<dbReference type="PANTHER" id="PTHR47510">
    <property type="entry name" value="REVERSE TRANSCRIPTASE DOMAIN-CONTAINING PROTEIN"/>
    <property type="match status" value="1"/>
</dbReference>
<dbReference type="GO" id="GO:0046872">
    <property type="term" value="F:metal ion binding"/>
    <property type="evidence" value="ECO:0007669"/>
    <property type="project" value="InterPro"/>
</dbReference>
<dbReference type="GO" id="GO:0045121">
    <property type="term" value="C:membrane raft"/>
    <property type="evidence" value="ECO:0007669"/>
    <property type="project" value="UniProtKB-SubCell"/>
</dbReference>
<dbReference type="Gene3D" id="3.30.200.20">
    <property type="entry name" value="Phosphorylase Kinase, domain 1"/>
    <property type="match status" value="1"/>
</dbReference>
<dbReference type="InterPro" id="IPR000477">
    <property type="entry name" value="RT_dom"/>
</dbReference>
<evidence type="ECO:0000256" key="21">
    <source>
        <dbReference type="ARBA" id="ARBA00032053"/>
    </source>
</evidence>
<keyword evidence="15" id="KW-0418">Kinase</keyword>
<dbReference type="FunFam" id="1.10.510.10:FF:000387">
    <property type="entry name" value="Receptor protein serine/threonine kinase"/>
    <property type="match status" value="1"/>
</dbReference>
<dbReference type="Pfam" id="PF07714">
    <property type="entry name" value="PK_Tyr_Ser-Thr"/>
    <property type="match status" value="1"/>
</dbReference>
<evidence type="ECO:0000256" key="8">
    <source>
        <dbReference type="ARBA" id="ARBA00022527"/>
    </source>
</evidence>
<comment type="similarity">
    <text evidence="5">Belongs to the protein kinase superfamily. TKL Ser/Thr protein kinase family. TGFB receptor subfamily.</text>
</comment>
<dbReference type="InterPro" id="IPR045860">
    <property type="entry name" value="Snake_toxin-like_sf"/>
</dbReference>
<keyword evidence="17" id="KW-0460">Magnesium</keyword>
<evidence type="ECO:0000256" key="25">
    <source>
        <dbReference type="SAM" id="Phobius"/>
    </source>
</evidence>
<comment type="subcellular location">
    <subcellularLocation>
        <location evidence="3">Membrane raft</location>
    </subcellularLocation>
    <subcellularLocation>
        <location evidence="4">Membrane</location>
        <topology evidence="4">Single-pass type I membrane protein</topology>
    </subcellularLocation>
</comment>
<evidence type="ECO:0000259" key="27">
    <source>
        <dbReference type="PROSITE" id="PS50878"/>
    </source>
</evidence>
<feature type="domain" description="Reverse transcriptase" evidence="27">
    <location>
        <begin position="1224"/>
        <end position="1490"/>
    </location>
</feature>
<feature type="non-terminal residue" evidence="28">
    <location>
        <position position="1"/>
    </location>
</feature>
<accession>A0AAE0QNM2</accession>
<evidence type="ECO:0000256" key="4">
    <source>
        <dbReference type="ARBA" id="ARBA00004479"/>
    </source>
</evidence>
<proteinExistence type="inferred from homology"/>
<evidence type="ECO:0000256" key="10">
    <source>
        <dbReference type="ARBA" id="ARBA00022679"/>
    </source>
</evidence>
<dbReference type="InterPro" id="IPR043502">
    <property type="entry name" value="DNA/RNA_pol_sf"/>
</dbReference>
<dbReference type="SUPFAM" id="SSF57302">
    <property type="entry name" value="Snake toxin-like"/>
    <property type="match status" value="1"/>
</dbReference>
<protein>
    <recommendedName>
        <fullName evidence="7">TGF-beta receptor type-2</fullName>
        <ecNumber evidence="6">2.7.11.30</ecNumber>
    </recommendedName>
    <alternativeName>
        <fullName evidence="21">TGF-beta type II receptor</fullName>
    </alternativeName>
    <alternativeName>
        <fullName evidence="22">Transforming growth factor-beta receptor type II</fullName>
    </alternativeName>
</protein>
<dbReference type="InterPro" id="IPR000333">
    <property type="entry name" value="TGFB_receptor"/>
</dbReference>
<evidence type="ECO:0000256" key="1">
    <source>
        <dbReference type="ARBA" id="ARBA00001936"/>
    </source>
</evidence>
<comment type="cofactor">
    <cofactor evidence="2">
        <name>Mg(2+)</name>
        <dbReference type="ChEBI" id="CHEBI:18420"/>
    </cofactor>
</comment>
<dbReference type="PROSITE" id="PS50878">
    <property type="entry name" value="RT_POL"/>
    <property type="match status" value="1"/>
</dbReference>
<dbReference type="InterPro" id="IPR001245">
    <property type="entry name" value="Ser-Thr/Tyr_kinase_cat_dom"/>
</dbReference>
<dbReference type="InterPro" id="IPR008271">
    <property type="entry name" value="Ser/Thr_kinase_AS"/>
</dbReference>
<dbReference type="PRINTS" id="PR00653">
    <property type="entry name" value="ACTIVIN2R"/>
</dbReference>
<feature type="region of interest" description="Disordered" evidence="24">
    <location>
        <begin position="1156"/>
        <end position="1176"/>
    </location>
</feature>
<dbReference type="Gene3D" id="2.10.60.10">
    <property type="entry name" value="CD59"/>
    <property type="match status" value="1"/>
</dbReference>
<dbReference type="Pfam" id="PF08917">
    <property type="entry name" value="ecTbetaR2"/>
    <property type="match status" value="1"/>
</dbReference>